<reference evidence="2" key="1">
    <citation type="submission" date="2019-03" db="EMBL/GenBank/DDBJ databases">
        <title>Single cell metagenomics reveals metabolic interactions within the superorganism composed of flagellate Streblomastix strix and complex community of Bacteroidetes bacteria on its surface.</title>
        <authorList>
            <person name="Treitli S.C."/>
            <person name="Kolisko M."/>
            <person name="Husnik F."/>
            <person name="Keeling P."/>
            <person name="Hampl V."/>
        </authorList>
    </citation>
    <scope>NUCLEOTIDE SEQUENCE</scope>
    <source>
        <strain evidence="2">STM</strain>
    </source>
</reference>
<evidence type="ECO:0000256" key="1">
    <source>
        <dbReference type="SAM" id="MobiDB-lite"/>
    </source>
</evidence>
<feature type="region of interest" description="Disordered" evidence="1">
    <location>
        <begin position="1"/>
        <end position="24"/>
    </location>
</feature>
<gene>
    <name evidence="2" type="ORF">EZS27_041787</name>
</gene>
<protein>
    <submittedName>
        <fullName evidence="2">Uncharacterized protein</fullName>
    </submittedName>
</protein>
<evidence type="ECO:0000313" key="2">
    <source>
        <dbReference type="EMBL" id="KAA6306554.1"/>
    </source>
</evidence>
<comment type="caution">
    <text evidence="2">The sequence shown here is derived from an EMBL/GenBank/DDBJ whole genome shotgun (WGS) entry which is preliminary data.</text>
</comment>
<dbReference type="AlphaFoldDB" id="A0A5J4PD37"/>
<organism evidence="2">
    <name type="scientific">termite gut metagenome</name>
    <dbReference type="NCBI Taxonomy" id="433724"/>
    <lineage>
        <taxon>unclassified sequences</taxon>
        <taxon>metagenomes</taxon>
        <taxon>organismal metagenomes</taxon>
    </lineage>
</organism>
<name>A0A5J4PD37_9ZZZZ</name>
<accession>A0A5J4PD37</accession>
<proteinExistence type="predicted"/>
<sequence length="50" mass="5758">MDVASHQYPVVRSDAEQSNESYPYGDTEVYRVHLKQIPQVYATKGEEVEN</sequence>
<dbReference type="EMBL" id="SNRY01009820">
    <property type="protein sequence ID" value="KAA6306554.1"/>
    <property type="molecule type" value="Genomic_DNA"/>
</dbReference>